<dbReference type="Proteomes" id="UP001595756">
    <property type="component" value="Unassembled WGS sequence"/>
</dbReference>
<evidence type="ECO:0000256" key="5">
    <source>
        <dbReference type="ARBA" id="ARBA00022692"/>
    </source>
</evidence>
<feature type="compositionally biased region" description="Low complexity" evidence="10">
    <location>
        <begin position="172"/>
        <end position="187"/>
    </location>
</feature>
<evidence type="ECO:0000313" key="12">
    <source>
        <dbReference type="EMBL" id="MFC4299307.1"/>
    </source>
</evidence>
<evidence type="ECO:0000259" key="11">
    <source>
        <dbReference type="Pfam" id="PF04290"/>
    </source>
</evidence>
<dbReference type="InterPro" id="IPR055348">
    <property type="entry name" value="DctQ"/>
</dbReference>
<comment type="subcellular location">
    <subcellularLocation>
        <location evidence="1 9">Cell inner membrane</location>
        <topology evidence="1 9">Multi-pass membrane protein</topology>
    </subcellularLocation>
</comment>
<feature type="region of interest" description="Disordered" evidence="10">
    <location>
        <begin position="172"/>
        <end position="193"/>
    </location>
</feature>
<dbReference type="InterPro" id="IPR007387">
    <property type="entry name" value="TRAP_DctQ"/>
</dbReference>
<dbReference type="PANTHER" id="PTHR35011:SF4">
    <property type="entry name" value="SLL1102 PROTEIN"/>
    <property type="match status" value="1"/>
</dbReference>
<evidence type="ECO:0000256" key="1">
    <source>
        <dbReference type="ARBA" id="ARBA00004429"/>
    </source>
</evidence>
<keyword evidence="2 9" id="KW-0813">Transport</keyword>
<comment type="caution">
    <text evidence="12">The sequence shown here is derived from an EMBL/GenBank/DDBJ whole genome shotgun (WGS) entry which is preliminary data.</text>
</comment>
<feature type="transmembrane region" description="Helical" evidence="9">
    <location>
        <begin position="93"/>
        <end position="112"/>
    </location>
</feature>
<evidence type="ECO:0000313" key="13">
    <source>
        <dbReference type="Proteomes" id="UP001595756"/>
    </source>
</evidence>
<evidence type="ECO:0000256" key="4">
    <source>
        <dbReference type="ARBA" id="ARBA00022519"/>
    </source>
</evidence>
<feature type="domain" description="Tripartite ATP-independent periplasmic transporters DctQ component" evidence="11">
    <location>
        <begin position="30"/>
        <end position="158"/>
    </location>
</feature>
<dbReference type="RefSeq" id="WP_376813851.1">
    <property type="nucleotide sequence ID" value="NZ_JBHSDY010000010.1"/>
</dbReference>
<keyword evidence="6 9" id="KW-1133">Transmembrane helix</keyword>
<sequence length="193" mass="20856">MLLTFASIIDRTNSVIGRSVIWLIFASLLISAGNAVVRKTFDMSSNAWLEIQWYLYGAAFLLASAYALRKNEHIRVDILYGKLSRRSQHKVDLFGHVFFLMPFTATITAYLIPYVGLSYASGEVSNSAGGLILWPAKALLLAGFVLLMFQGISEIIKKAAILMNVLEDSGAAEPEAAGPGADPAARAAGEEGK</sequence>
<dbReference type="Pfam" id="PF04290">
    <property type="entry name" value="DctQ"/>
    <property type="match status" value="1"/>
</dbReference>
<accession>A0ABV8S1G8</accession>
<organism evidence="12 13">
    <name type="scientific">Castellaniella hirudinis</name>
    <dbReference type="NCBI Taxonomy" id="1144617"/>
    <lineage>
        <taxon>Bacteria</taxon>
        <taxon>Pseudomonadati</taxon>
        <taxon>Pseudomonadota</taxon>
        <taxon>Betaproteobacteria</taxon>
        <taxon>Burkholderiales</taxon>
        <taxon>Alcaligenaceae</taxon>
        <taxon>Castellaniella</taxon>
    </lineage>
</organism>
<evidence type="ECO:0000256" key="2">
    <source>
        <dbReference type="ARBA" id="ARBA00022448"/>
    </source>
</evidence>
<dbReference type="EMBL" id="JBHSDY010000010">
    <property type="protein sequence ID" value="MFC4299307.1"/>
    <property type="molecule type" value="Genomic_DNA"/>
</dbReference>
<comment type="similarity">
    <text evidence="8 9">Belongs to the TRAP transporter small permease family.</text>
</comment>
<comment type="caution">
    <text evidence="9">Lacks conserved residue(s) required for the propagation of feature annotation.</text>
</comment>
<evidence type="ECO:0000256" key="3">
    <source>
        <dbReference type="ARBA" id="ARBA00022475"/>
    </source>
</evidence>
<comment type="subunit">
    <text evidence="9">The complex comprises the extracytoplasmic solute receptor protein and the two transmembrane proteins.</text>
</comment>
<reference evidence="13" key="1">
    <citation type="journal article" date="2019" name="Int. J. Syst. Evol. Microbiol.">
        <title>The Global Catalogue of Microorganisms (GCM) 10K type strain sequencing project: providing services to taxonomists for standard genome sequencing and annotation.</title>
        <authorList>
            <consortium name="The Broad Institute Genomics Platform"/>
            <consortium name="The Broad Institute Genome Sequencing Center for Infectious Disease"/>
            <person name="Wu L."/>
            <person name="Ma J."/>
        </authorList>
    </citation>
    <scope>NUCLEOTIDE SEQUENCE [LARGE SCALE GENOMIC DNA]</scope>
    <source>
        <strain evidence="13">CGMCC 1.19029</strain>
    </source>
</reference>
<evidence type="ECO:0000256" key="9">
    <source>
        <dbReference type="RuleBase" id="RU369079"/>
    </source>
</evidence>
<feature type="transmembrane region" description="Helical" evidence="9">
    <location>
        <begin position="132"/>
        <end position="149"/>
    </location>
</feature>
<dbReference type="PANTHER" id="PTHR35011">
    <property type="entry name" value="2,3-DIKETO-L-GULONATE TRAP TRANSPORTER SMALL PERMEASE PROTEIN YIAM"/>
    <property type="match status" value="1"/>
</dbReference>
<keyword evidence="13" id="KW-1185">Reference proteome</keyword>
<keyword evidence="3" id="KW-1003">Cell membrane</keyword>
<name>A0ABV8S1G8_9BURK</name>
<gene>
    <name evidence="12" type="ORF">ACFO0J_14785</name>
</gene>
<evidence type="ECO:0000256" key="10">
    <source>
        <dbReference type="SAM" id="MobiDB-lite"/>
    </source>
</evidence>
<evidence type="ECO:0000256" key="8">
    <source>
        <dbReference type="ARBA" id="ARBA00038436"/>
    </source>
</evidence>
<comment type="function">
    <text evidence="9">Part of the tripartite ATP-independent periplasmic (TRAP) transport system.</text>
</comment>
<keyword evidence="7 9" id="KW-0472">Membrane</keyword>
<proteinExistence type="inferred from homology"/>
<keyword evidence="4 9" id="KW-0997">Cell inner membrane</keyword>
<protein>
    <recommendedName>
        <fullName evidence="9">TRAP transporter small permease protein</fullName>
    </recommendedName>
</protein>
<evidence type="ECO:0000256" key="7">
    <source>
        <dbReference type="ARBA" id="ARBA00023136"/>
    </source>
</evidence>
<evidence type="ECO:0000256" key="6">
    <source>
        <dbReference type="ARBA" id="ARBA00022989"/>
    </source>
</evidence>
<keyword evidence="5 9" id="KW-0812">Transmembrane</keyword>